<reference evidence="9 10" key="1">
    <citation type="journal article" date="2023" name="BMC Biol.">
        <title>The compact genome of the sponge Oopsacas minuta (Hexactinellida) is lacking key metazoan core genes.</title>
        <authorList>
            <person name="Santini S."/>
            <person name="Schenkelaars Q."/>
            <person name="Jourda C."/>
            <person name="Duchesne M."/>
            <person name="Belahbib H."/>
            <person name="Rocher C."/>
            <person name="Selva M."/>
            <person name="Riesgo A."/>
            <person name="Vervoort M."/>
            <person name="Leys S.P."/>
            <person name="Kodjabachian L."/>
            <person name="Le Bivic A."/>
            <person name="Borchiellini C."/>
            <person name="Claverie J.M."/>
            <person name="Renard E."/>
        </authorList>
    </citation>
    <scope>NUCLEOTIDE SEQUENCE [LARGE SCALE GENOMIC DNA]</scope>
    <source>
        <strain evidence="9">SPO-2</strain>
    </source>
</reference>
<dbReference type="PROSITE" id="PS50145">
    <property type="entry name" value="ZF_TRAF"/>
    <property type="match status" value="2"/>
</dbReference>
<keyword evidence="10" id="KW-1185">Reference proteome</keyword>
<evidence type="ECO:0000256" key="2">
    <source>
        <dbReference type="ARBA" id="ARBA00022490"/>
    </source>
</evidence>
<evidence type="ECO:0000256" key="7">
    <source>
        <dbReference type="PROSITE-ProRule" id="PRU00207"/>
    </source>
</evidence>
<dbReference type="AlphaFoldDB" id="A0AAV7K940"/>
<feature type="domain" description="TRAF-type" evidence="8">
    <location>
        <begin position="189"/>
        <end position="245"/>
    </location>
</feature>
<dbReference type="Pfam" id="PF02176">
    <property type="entry name" value="zf-TRAF"/>
    <property type="match status" value="1"/>
</dbReference>
<accession>A0AAV7K940</accession>
<name>A0AAV7K940_9METZ</name>
<proteinExistence type="predicted"/>
<dbReference type="PANTHER" id="PTHR10131">
    <property type="entry name" value="TNF RECEPTOR ASSOCIATED FACTOR"/>
    <property type="match status" value="1"/>
</dbReference>
<dbReference type="GO" id="GO:0008270">
    <property type="term" value="F:zinc ion binding"/>
    <property type="evidence" value="ECO:0007669"/>
    <property type="project" value="UniProtKB-KW"/>
</dbReference>
<evidence type="ECO:0000256" key="5">
    <source>
        <dbReference type="ARBA" id="ARBA00022771"/>
    </source>
</evidence>
<sequence>MTDRVIDHPPTRSAIQEDLDSILYTQTRCCDTELYLGGYRREIFNKSDSTLLTLFICAHCKHVLREPLQMKENGTQFCKDCLSHLMTFHSQKFHLSDAFEDIGAKSKLSRIPICCPFIDRGCGWRGPLSQAKEHLKCCGYLKIQCLNEGCKVVRFKSQIGSHQMKECSYRIIQCSHCHVKFRAGHWDRHIKTECRKSILMCPYKCEAKMERGKLQIHIDSNCPNVTIRCPLYKYGCVTEMARRDLGKHMSLPLQHVSLFTQRFEAYEKDIEGLSIRNDMLVDKINELEDTELGELMIQNRLLQMDNIMLKWQSELLNSLCEFDNSIKKNYFLWKIQQLHEKVGKGDTIQSKEFTSEQGVDFRLEFKFSPSLELGDEGCIQIAVIVTNKLDYSKIYFKGDASMTILNQNTDQDHYSLQMLLDHTTENIDYSSKTIGLSPLYKDCESVISSKILPVPLKDSFQERFDQHLHKISLLIIDDYLPIEYKDSLYYIERTLAEPSLYSLNGLILLKETAEEKIHRIQNWLVPKLPKPIESVIVKRFESLRLRLKAEILKMRTYPIPEPWCSMCMKKGMTHLIEGEFIFYVDPEIEEDMKPVNLSKRDLLPRGITCQEYDMRLNRLNIEYAMARDELEIRNADKIEDKFKLMEDWYAGVEEDVTFTFNELSNLYRDARSLKYLVRKNKEDKDLKEIYDLIQRNIRHYYDNRINIPSFAIDTDNYPMWIAPPKDEGNIPVASSVDKGGEEACQLDTPAGIIVVDG</sequence>
<organism evidence="9 10">
    <name type="scientific">Oopsacas minuta</name>
    <dbReference type="NCBI Taxonomy" id="111878"/>
    <lineage>
        <taxon>Eukaryota</taxon>
        <taxon>Metazoa</taxon>
        <taxon>Porifera</taxon>
        <taxon>Hexactinellida</taxon>
        <taxon>Hexasterophora</taxon>
        <taxon>Lyssacinosida</taxon>
        <taxon>Leucopsacidae</taxon>
        <taxon>Oopsacas</taxon>
    </lineage>
</organism>
<protein>
    <submittedName>
        <fullName evidence="9">TNF receptor-associated factor 4-like isoform X1</fullName>
    </submittedName>
</protein>
<dbReference type="InterPro" id="IPR013083">
    <property type="entry name" value="Znf_RING/FYVE/PHD"/>
</dbReference>
<keyword evidence="4" id="KW-0677">Repeat</keyword>
<comment type="subcellular location">
    <subcellularLocation>
        <location evidence="1">Cytoplasm</location>
    </subcellularLocation>
</comment>
<feature type="zinc finger region" description="TRAF-type" evidence="7">
    <location>
        <begin position="134"/>
        <end position="177"/>
    </location>
</feature>
<evidence type="ECO:0000313" key="9">
    <source>
        <dbReference type="EMBL" id="KAI6657190.1"/>
    </source>
</evidence>
<evidence type="ECO:0000313" key="10">
    <source>
        <dbReference type="Proteomes" id="UP001165289"/>
    </source>
</evidence>
<dbReference type="PANTHER" id="PTHR10131:SF94">
    <property type="entry name" value="TNF RECEPTOR-ASSOCIATED FACTOR 4"/>
    <property type="match status" value="1"/>
</dbReference>
<evidence type="ECO:0000256" key="4">
    <source>
        <dbReference type="ARBA" id="ARBA00022737"/>
    </source>
</evidence>
<keyword evidence="6 7" id="KW-0862">Zinc</keyword>
<feature type="domain" description="TRAF-type" evidence="8">
    <location>
        <begin position="134"/>
        <end position="177"/>
    </location>
</feature>
<keyword evidence="9" id="KW-0675">Receptor</keyword>
<dbReference type="GO" id="GO:0005737">
    <property type="term" value="C:cytoplasm"/>
    <property type="evidence" value="ECO:0007669"/>
    <property type="project" value="UniProtKB-SubCell"/>
</dbReference>
<keyword evidence="2" id="KW-0963">Cytoplasm</keyword>
<dbReference type="InterPro" id="IPR008974">
    <property type="entry name" value="TRAF-like"/>
</dbReference>
<comment type="caution">
    <text evidence="9">The sequence shown here is derived from an EMBL/GenBank/DDBJ whole genome shotgun (WGS) entry which is preliminary data.</text>
</comment>
<dbReference type="InterPro" id="IPR001293">
    <property type="entry name" value="Znf_TRAF"/>
</dbReference>
<feature type="zinc finger region" description="TRAF-type" evidence="7">
    <location>
        <begin position="189"/>
        <end position="245"/>
    </location>
</feature>
<keyword evidence="5 7" id="KW-0863">Zinc-finger</keyword>
<dbReference type="EMBL" id="JAKMXF010000122">
    <property type="protein sequence ID" value="KAI6657190.1"/>
    <property type="molecule type" value="Genomic_DNA"/>
</dbReference>
<dbReference type="Gene3D" id="3.30.40.10">
    <property type="entry name" value="Zinc/RING finger domain, C3HC4 (zinc finger)"/>
    <property type="match status" value="2"/>
</dbReference>
<gene>
    <name evidence="9" type="ORF">LOD99_15976</name>
</gene>
<evidence type="ECO:0000256" key="3">
    <source>
        <dbReference type="ARBA" id="ARBA00022723"/>
    </source>
</evidence>
<dbReference type="Proteomes" id="UP001165289">
    <property type="component" value="Unassembled WGS sequence"/>
</dbReference>
<dbReference type="Gene3D" id="2.60.210.10">
    <property type="entry name" value="Apoptosis, Tumor Necrosis Factor Receptor Associated Protein 2, Chain A"/>
    <property type="match status" value="1"/>
</dbReference>
<evidence type="ECO:0000256" key="6">
    <source>
        <dbReference type="ARBA" id="ARBA00022833"/>
    </source>
</evidence>
<evidence type="ECO:0000259" key="8">
    <source>
        <dbReference type="PROSITE" id="PS50145"/>
    </source>
</evidence>
<evidence type="ECO:0000256" key="1">
    <source>
        <dbReference type="ARBA" id="ARBA00004496"/>
    </source>
</evidence>
<dbReference type="SUPFAM" id="SSF49599">
    <property type="entry name" value="TRAF domain-like"/>
    <property type="match status" value="1"/>
</dbReference>
<keyword evidence="3 7" id="KW-0479">Metal-binding</keyword>